<evidence type="ECO:0008006" key="3">
    <source>
        <dbReference type="Google" id="ProtNLM"/>
    </source>
</evidence>
<dbReference type="SUPFAM" id="SSF89447">
    <property type="entry name" value="AbrB/MazE/MraZ-like"/>
    <property type="match status" value="1"/>
</dbReference>
<dbReference type="InterPro" id="IPR037914">
    <property type="entry name" value="SpoVT-AbrB_sf"/>
</dbReference>
<evidence type="ECO:0000313" key="1">
    <source>
        <dbReference type="EMBL" id="EGF89286.1"/>
    </source>
</evidence>
<dbReference type="OrthoDB" id="9795766at2"/>
<reference evidence="2" key="1">
    <citation type="submission" date="2011-03" db="EMBL/GenBank/DDBJ databases">
        <title>Draft genome sequence of Brevundimonas diminuta.</title>
        <authorList>
            <person name="Brown P.J.B."/>
            <person name="Buechlein A."/>
            <person name="Hemmerich C."/>
            <person name="Brun Y.V."/>
        </authorList>
    </citation>
    <scope>NUCLEOTIDE SEQUENCE [LARGE SCALE GENOMIC DNA]</scope>
    <source>
        <strain evidence="2">C19</strain>
    </source>
</reference>
<protein>
    <recommendedName>
        <fullName evidence="3">SpoVT-AbrB domain-containing protein</fullName>
    </recommendedName>
</protein>
<proteinExistence type="predicted"/>
<gene>
    <name evidence="1" type="ORF">ABI_46340</name>
</gene>
<sequence>MSVKTQIKRTGNGRAFPVPAAFFKAHRLDRYSSFNMDFRDGVIVIEPVAELASEDEETTISWLLEGFGPDNVDHELVKSDRQGQEDL</sequence>
<keyword evidence="2" id="KW-1185">Reference proteome</keyword>
<dbReference type="AlphaFoldDB" id="F4QTY6"/>
<accession>F4QTY6</accession>
<name>F4QTY6_9CAUL</name>
<organism evidence="1 2">
    <name type="scientific">Asticcacaulis biprosthecium C19</name>
    <dbReference type="NCBI Taxonomy" id="715226"/>
    <lineage>
        <taxon>Bacteria</taxon>
        <taxon>Pseudomonadati</taxon>
        <taxon>Pseudomonadota</taxon>
        <taxon>Alphaproteobacteria</taxon>
        <taxon>Caulobacterales</taxon>
        <taxon>Caulobacteraceae</taxon>
        <taxon>Asticcacaulis</taxon>
    </lineage>
</organism>
<dbReference type="STRING" id="715226.ABI_46340"/>
<dbReference type="Gene3D" id="2.10.260.10">
    <property type="match status" value="1"/>
</dbReference>
<dbReference type="HOGENOM" id="CLU_2476651_0_0_5"/>
<dbReference type="EMBL" id="GL883081">
    <property type="protein sequence ID" value="EGF89286.1"/>
    <property type="molecule type" value="Genomic_DNA"/>
</dbReference>
<dbReference type="RefSeq" id="WP_006275407.1">
    <property type="nucleotide sequence ID" value="NZ_GL883081.1"/>
</dbReference>
<dbReference type="Proteomes" id="UP000006512">
    <property type="component" value="Unassembled WGS sequence"/>
</dbReference>
<evidence type="ECO:0000313" key="2">
    <source>
        <dbReference type="Proteomes" id="UP000006512"/>
    </source>
</evidence>